<gene>
    <name evidence="2" type="ORF">IFE19_02905</name>
</gene>
<dbReference type="EMBL" id="CP062006">
    <property type="protein sequence ID" value="QTC88362.1"/>
    <property type="molecule type" value="Genomic_DNA"/>
</dbReference>
<sequence>MIQARAEMRRGADSMEEGADQMRVEARRLHDPAYREQVIADNRARGNEVTHAELIALSRRMPGQADDMERSARRMREQAASPL</sequence>
<evidence type="ECO:0008006" key="4">
    <source>
        <dbReference type="Google" id="ProtNLM"/>
    </source>
</evidence>
<feature type="compositionally biased region" description="Basic and acidic residues" evidence="1">
    <location>
        <begin position="67"/>
        <end position="77"/>
    </location>
</feature>
<protein>
    <recommendedName>
        <fullName evidence="4">DUF4168 domain-containing protein</fullName>
    </recommendedName>
</protein>
<evidence type="ECO:0000313" key="2">
    <source>
        <dbReference type="EMBL" id="QTC88362.1"/>
    </source>
</evidence>
<reference evidence="2 3" key="1">
    <citation type="submission" date="2020-09" db="EMBL/GenBank/DDBJ databases">
        <title>Brevundimonas sp. LVF1 isolated from an oligotrophic pond in Goettingen, Germany.</title>
        <authorList>
            <person name="Friedrich I."/>
            <person name="Klassen A."/>
            <person name="Neubauer H."/>
            <person name="Schneider D."/>
            <person name="Hertel R."/>
            <person name="Daniel R."/>
        </authorList>
    </citation>
    <scope>NUCLEOTIDE SEQUENCE [LARGE SCALE GENOMIC DNA]</scope>
    <source>
        <strain evidence="2 3">LVF1</strain>
    </source>
</reference>
<proteinExistence type="predicted"/>
<name>A0ABX7SL00_9CAUL</name>
<accession>A0ABX7SL00</accession>
<organism evidence="2 3">
    <name type="scientific">Brevundimonas pondensis</name>
    <dbReference type="NCBI Taxonomy" id="2774189"/>
    <lineage>
        <taxon>Bacteria</taxon>
        <taxon>Pseudomonadati</taxon>
        <taxon>Pseudomonadota</taxon>
        <taxon>Alphaproteobacteria</taxon>
        <taxon>Caulobacterales</taxon>
        <taxon>Caulobacteraceae</taxon>
        <taxon>Brevundimonas</taxon>
    </lineage>
</organism>
<dbReference type="Proteomes" id="UP000663942">
    <property type="component" value="Chromosome"/>
</dbReference>
<feature type="region of interest" description="Disordered" evidence="1">
    <location>
        <begin position="58"/>
        <end position="83"/>
    </location>
</feature>
<evidence type="ECO:0000313" key="3">
    <source>
        <dbReference type="Proteomes" id="UP000663942"/>
    </source>
</evidence>
<dbReference type="RefSeq" id="WP_207825505.1">
    <property type="nucleotide sequence ID" value="NZ_CP062006.1"/>
</dbReference>
<keyword evidence="3" id="KW-1185">Reference proteome</keyword>
<evidence type="ECO:0000256" key="1">
    <source>
        <dbReference type="SAM" id="MobiDB-lite"/>
    </source>
</evidence>